<dbReference type="PANTHER" id="PTHR30582">
    <property type="entry name" value="L,D-TRANSPEPTIDASE"/>
    <property type="match status" value="1"/>
</dbReference>
<dbReference type="InterPro" id="IPR005490">
    <property type="entry name" value="LD_TPept_cat_dom"/>
</dbReference>
<dbReference type="GO" id="GO:0008360">
    <property type="term" value="P:regulation of cell shape"/>
    <property type="evidence" value="ECO:0007669"/>
    <property type="project" value="UniProtKB-UniRule"/>
</dbReference>
<dbReference type="GO" id="GO:0071555">
    <property type="term" value="P:cell wall organization"/>
    <property type="evidence" value="ECO:0007669"/>
    <property type="project" value="UniProtKB-UniRule"/>
</dbReference>
<evidence type="ECO:0000256" key="1">
    <source>
        <dbReference type="ARBA" id="ARBA00004752"/>
    </source>
</evidence>
<dbReference type="PROSITE" id="PS52029">
    <property type="entry name" value="LD_TPASE"/>
    <property type="match status" value="1"/>
</dbReference>
<dbReference type="GO" id="GO:0071972">
    <property type="term" value="F:peptidoglycan L,D-transpeptidase activity"/>
    <property type="evidence" value="ECO:0007669"/>
    <property type="project" value="TreeGrafter"/>
</dbReference>
<dbReference type="GO" id="GO:0018104">
    <property type="term" value="P:peptidoglycan-protein cross-linking"/>
    <property type="evidence" value="ECO:0007669"/>
    <property type="project" value="TreeGrafter"/>
</dbReference>
<dbReference type="Proteomes" id="UP000017127">
    <property type="component" value="Unassembled WGS sequence"/>
</dbReference>
<keyword evidence="5" id="KW-0378">Hydrolase</keyword>
<evidence type="ECO:0000313" key="12">
    <source>
        <dbReference type="Proteomes" id="UP000017127"/>
    </source>
</evidence>
<dbReference type="CDD" id="cd16913">
    <property type="entry name" value="YkuD_like"/>
    <property type="match status" value="1"/>
</dbReference>
<sequence>MVRGKFFIIYRLSSLSSLVVFLLLATPNPVISSPVNDGVVAAKLSVTKFSTPQSSLLHQISKPSQPKLQLIIRLSDRRVYVYRQDQLLTSYPIAVGRDGWETPTGQYQVIQKIQEPAWEHPFTGEVIPPGPENPLGMRWIGFWTDGTNYIGFHGTPNEDTVGQAASHGCIRMLNQDVLLLFDKVTIGTPVIVEP</sequence>
<name>U7QMG2_9CYAN</name>
<dbReference type="AlphaFoldDB" id="U7QMG2"/>
<dbReference type="EMBL" id="AUZM01000005">
    <property type="protein sequence ID" value="ERT09169.1"/>
    <property type="molecule type" value="Genomic_DNA"/>
</dbReference>
<dbReference type="InterPro" id="IPR038063">
    <property type="entry name" value="Transpep_catalytic_dom"/>
</dbReference>
<evidence type="ECO:0000256" key="6">
    <source>
        <dbReference type="ARBA" id="ARBA00022960"/>
    </source>
</evidence>
<evidence type="ECO:0000256" key="9">
    <source>
        <dbReference type="PROSITE-ProRule" id="PRU01373"/>
    </source>
</evidence>
<comment type="caution">
    <text evidence="11">The sequence shown here is derived from an EMBL/GenBank/DDBJ whole genome shotgun (WGS) entry which is preliminary data.</text>
</comment>
<protein>
    <submittedName>
        <fullName evidence="11">L,D-transpeptidase catalytic domain protein</fullName>
    </submittedName>
</protein>
<evidence type="ECO:0000256" key="2">
    <source>
        <dbReference type="ARBA" id="ARBA00005992"/>
    </source>
</evidence>
<dbReference type="PANTHER" id="PTHR30582:SF24">
    <property type="entry name" value="L,D-TRANSPEPTIDASE ERFK_SRFK-RELATED"/>
    <property type="match status" value="1"/>
</dbReference>
<organism evidence="11 12">
    <name type="scientific">Lyngbya aestuarii BL J</name>
    <dbReference type="NCBI Taxonomy" id="1348334"/>
    <lineage>
        <taxon>Bacteria</taxon>
        <taxon>Bacillati</taxon>
        <taxon>Cyanobacteriota</taxon>
        <taxon>Cyanophyceae</taxon>
        <taxon>Oscillatoriophycideae</taxon>
        <taxon>Oscillatoriales</taxon>
        <taxon>Microcoleaceae</taxon>
        <taxon>Lyngbya</taxon>
    </lineage>
</organism>
<comment type="pathway">
    <text evidence="1 9">Cell wall biogenesis; peptidoglycan biosynthesis.</text>
</comment>
<keyword evidence="8 9" id="KW-0961">Cell wall biogenesis/degradation</keyword>
<dbReference type="GO" id="GO:0005576">
    <property type="term" value="C:extracellular region"/>
    <property type="evidence" value="ECO:0007669"/>
    <property type="project" value="TreeGrafter"/>
</dbReference>
<evidence type="ECO:0000256" key="8">
    <source>
        <dbReference type="ARBA" id="ARBA00023316"/>
    </source>
</evidence>
<evidence type="ECO:0000256" key="5">
    <source>
        <dbReference type="ARBA" id="ARBA00022801"/>
    </source>
</evidence>
<evidence type="ECO:0000256" key="7">
    <source>
        <dbReference type="ARBA" id="ARBA00022984"/>
    </source>
</evidence>
<reference evidence="11 12" key="1">
    <citation type="journal article" date="2013" name="Front. Microbiol.">
        <title>Comparative genomic analyses of the cyanobacterium, Lyngbya aestuarii BL J, a powerful hydrogen producer.</title>
        <authorList>
            <person name="Kothari A."/>
            <person name="Vaughn M."/>
            <person name="Garcia-Pichel F."/>
        </authorList>
    </citation>
    <scope>NUCLEOTIDE SEQUENCE [LARGE SCALE GENOMIC DNA]</scope>
    <source>
        <strain evidence="11 12">BL J</strain>
    </source>
</reference>
<comment type="similarity">
    <text evidence="2">Belongs to the YkuD family.</text>
</comment>
<evidence type="ECO:0000256" key="4">
    <source>
        <dbReference type="ARBA" id="ARBA00022679"/>
    </source>
</evidence>
<proteinExistence type="inferred from homology"/>
<dbReference type="InterPro" id="IPR050979">
    <property type="entry name" value="LD-transpeptidase"/>
</dbReference>
<dbReference type="Gene3D" id="2.40.440.10">
    <property type="entry name" value="L,D-transpeptidase catalytic domain-like"/>
    <property type="match status" value="1"/>
</dbReference>
<evidence type="ECO:0000259" key="10">
    <source>
        <dbReference type="PROSITE" id="PS52029"/>
    </source>
</evidence>
<gene>
    <name evidence="11" type="ORF">M595_0860</name>
</gene>
<accession>U7QMG2</accession>
<dbReference type="Pfam" id="PF03734">
    <property type="entry name" value="YkuD"/>
    <property type="match status" value="1"/>
</dbReference>
<dbReference type="UniPathway" id="UPA00219"/>
<feature type="active site" description="Nucleophile" evidence="9">
    <location>
        <position position="169"/>
    </location>
</feature>
<keyword evidence="12" id="KW-1185">Reference proteome</keyword>
<evidence type="ECO:0000313" key="11">
    <source>
        <dbReference type="EMBL" id="ERT09169.1"/>
    </source>
</evidence>
<keyword evidence="6 9" id="KW-0133">Cell shape</keyword>
<feature type="domain" description="L,D-TPase catalytic" evidence="10">
    <location>
        <begin position="68"/>
        <end position="193"/>
    </location>
</feature>
<keyword evidence="3" id="KW-0328">Glycosyltransferase</keyword>
<keyword evidence="7 9" id="KW-0573">Peptidoglycan synthesis</keyword>
<evidence type="ECO:0000256" key="3">
    <source>
        <dbReference type="ARBA" id="ARBA00022676"/>
    </source>
</evidence>
<feature type="active site" description="Proton donor/acceptor" evidence="9">
    <location>
        <position position="153"/>
    </location>
</feature>
<keyword evidence="4" id="KW-0808">Transferase</keyword>
<dbReference type="GO" id="GO:0016757">
    <property type="term" value="F:glycosyltransferase activity"/>
    <property type="evidence" value="ECO:0007669"/>
    <property type="project" value="UniProtKB-KW"/>
</dbReference>
<dbReference type="SUPFAM" id="SSF141523">
    <property type="entry name" value="L,D-transpeptidase catalytic domain-like"/>
    <property type="match status" value="1"/>
</dbReference>
<dbReference type="PATRIC" id="fig|1348334.3.peg.840"/>